<keyword evidence="3" id="KW-1185">Reference proteome</keyword>
<evidence type="ECO:0000313" key="2">
    <source>
        <dbReference type="EMBL" id="KAK0742755.1"/>
    </source>
</evidence>
<dbReference type="EMBL" id="JAUKUD010000005">
    <property type="protein sequence ID" value="KAK0742755.1"/>
    <property type="molecule type" value="Genomic_DNA"/>
</dbReference>
<proteinExistence type="predicted"/>
<keyword evidence="1" id="KW-0812">Transmembrane</keyword>
<keyword evidence="1" id="KW-1133">Transmembrane helix</keyword>
<protein>
    <submittedName>
        <fullName evidence="2">Uncharacterized protein</fullName>
    </submittedName>
</protein>
<gene>
    <name evidence="2" type="ORF">B0T18DRAFT_430166</name>
</gene>
<evidence type="ECO:0000313" key="3">
    <source>
        <dbReference type="Proteomes" id="UP001172155"/>
    </source>
</evidence>
<dbReference type="Proteomes" id="UP001172155">
    <property type="component" value="Unassembled WGS sequence"/>
</dbReference>
<sequence length="94" mass="10456">MPSMDQKRLDRDGPKVHILQDVHDAFLLLSKRRIAATIMTLLTLLHFVKIMAVAGPFDTIGIVAVLAGVHFTYWLYPSLLTAPLDAEQCVIQQG</sequence>
<name>A0AA40K1U5_9PEZI</name>
<accession>A0AA40K1U5</accession>
<evidence type="ECO:0000256" key="1">
    <source>
        <dbReference type="SAM" id="Phobius"/>
    </source>
</evidence>
<keyword evidence="1" id="KW-0472">Membrane</keyword>
<reference evidence="2" key="1">
    <citation type="submission" date="2023-06" db="EMBL/GenBank/DDBJ databases">
        <title>Genome-scale phylogeny and comparative genomics of the fungal order Sordariales.</title>
        <authorList>
            <consortium name="Lawrence Berkeley National Laboratory"/>
            <person name="Hensen N."/>
            <person name="Bonometti L."/>
            <person name="Westerberg I."/>
            <person name="Brannstrom I.O."/>
            <person name="Guillou S."/>
            <person name="Cros-Aarteil S."/>
            <person name="Calhoun S."/>
            <person name="Haridas S."/>
            <person name="Kuo A."/>
            <person name="Mondo S."/>
            <person name="Pangilinan J."/>
            <person name="Riley R."/>
            <person name="LaButti K."/>
            <person name="Andreopoulos B."/>
            <person name="Lipzen A."/>
            <person name="Chen C."/>
            <person name="Yanf M."/>
            <person name="Daum C."/>
            <person name="Ng V."/>
            <person name="Clum A."/>
            <person name="Steindorff A."/>
            <person name="Ohm R."/>
            <person name="Martin F."/>
            <person name="Silar P."/>
            <person name="Natvig D."/>
            <person name="Lalanne C."/>
            <person name="Gautier V."/>
            <person name="Ament-velasquez S.L."/>
            <person name="Kruys A."/>
            <person name="Hutchinson M.I."/>
            <person name="Powell A.J."/>
            <person name="Barry K."/>
            <person name="Miller A.N."/>
            <person name="Grigoriev I.V."/>
            <person name="Debuchy R."/>
            <person name="Gladieux P."/>
            <person name="Thoren M.H."/>
            <person name="Johannesson H."/>
        </authorList>
    </citation>
    <scope>NUCLEOTIDE SEQUENCE</scope>
    <source>
        <strain evidence="2">SMH3187-1</strain>
    </source>
</reference>
<feature type="transmembrane region" description="Helical" evidence="1">
    <location>
        <begin position="34"/>
        <end position="54"/>
    </location>
</feature>
<comment type="caution">
    <text evidence="2">The sequence shown here is derived from an EMBL/GenBank/DDBJ whole genome shotgun (WGS) entry which is preliminary data.</text>
</comment>
<organism evidence="2 3">
    <name type="scientific">Schizothecium vesticola</name>
    <dbReference type="NCBI Taxonomy" id="314040"/>
    <lineage>
        <taxon>Eukaryota</taxon>
        <taxon>Fungi</taxon>
        <taxon>Dikarya</taxon>
        <taxon>Ascomycota</taxon>
        <taxon>Pezizomycotina</taxon>
        <taxon>Sordariomycetes</taxon>
        <taxon>Sordariomycetidae</taxon>
        <taxon>Sordariales</taxon>
        <taxon>Schizotheciaceae</taxon>
        <taxon>Schizothecium</taxon>
    </lineage>
</organism>
<dbReference type="AlphaFoldDB" id="A0AA40K1U5"/>
<feature type="transmembrane region" description="Helical" evidence="1">
    <location>
        <begin position="60"/>
        <end position="76"/>
    </location>
</feature>